<keyword evidence="1" id="KW-0472">Membrane</keyword>
<organism evidence="4 5">
    <name type="scientific">Kutzneria chonburiensis</name>
    <dbReference type="NCBI Taxonomy" id="1483604"/>
    <lineage>
        <taxon>Bacteria</taxon>
        <taxon>Bacillati</taxon>
        <taxon>Actinomycetota</taxon>
        <taxon>Actinomycetes</taxon>
        <taxon>Pseudonocardiales</taxon>
        <taxon>Pseudonocardiaceae</taxon>
        <taxon>Kutzneria</taxon>
    </lineage>
</organism>
<evidence type="ECO:0000313" key="5">
    <source>
        <dbReference type="Proteomes" id="UP001589810"/>
    </source>
</evidence>
<dbReference type="InterPro" id="IPR005693">
    <property type="entry name" value="Mce"/>
</dbReference>
<dbReference type="InterPro" id="IPR052336">
    <property type="entry name" value="MlaD_Phospholipid_Transporter"/>
</dbReference>
<dbReference type="PANTHER" id="PTHR33371:SF18">
    <property type="entry name" value="MCE-FAMILY PROTEIN MCE3C"/>
    <property type="match status" value="1"/>
</dbReference>
<reference evidence="4 5" key="1">
    <citation type="submission" date="2024-09" db="EMBL/GenBank/DDBJ databases">
        <authorList>
            <person name="Sun Q."/>
            <person name="Mori K."/>
        </authorList>
    </citation>
    <scope>NUCLEOTIDE SEQUENCE [LARGE SCALE GENOMIC DNA]</scope>
    <source>
        <strain evidence="4 5">TBRC 1432</strain>
    </source>
</reference>
<gene>
    <name evidence="4" type="ORF">ACFFH7_41125</name>
</gene>
<dbReference type="Proteomes" id="UP001589810">
    <property type="component" value="Unassembled WGS sequence"/>
</dbReference>
<proteinExistence type="predicted"/>
<dbReference type="RefSeq" id="WP_273938189.1">
    <property type="nucleotide sequence ID" value="NZ_CP097263.1"/>
</dbReference>
<evidence type="ECO:0000313" key="4">
    <source>
        <dbReference type="EMBL" id="MFC0547967.1"/>
    </source>
</evidence>
<feature type="domain" description="Mammalian cell entry C-terminal" evidence="3">
    <location>
        <begin position="119"/>
        <end position="300"/>
    </location>
</feature>
<comment type="caution">
    <text evidence="4">The sequence shown here is derived from an EMBL/GenBank/DDBJ whole genome shotgun (WGS) entry which is preliminary data.</text>
</comment>
<keyword evidence="1" id="KW-1133">Transmembrane helix</keyword>
<dbReference type="NCBIfam" id="TIGR00996">
    <property type="entry name" value="Mtu_fam_mce"/>
    <property type="match status" value="1"/>
</dbReference>
<evidence type="ECO:0000259" key="2">
    <source>
        <dbReference type="Pfam" id="PF02470"/>
    </source>
</evidence>
<accession>A0ABV6N660</accession>
<dbReference type="InterPro" id="IPR003399">
    <property type="entry name" value="Mce/MlaD"/>
</dbReference>
<evidence type="ECO:0000259" key="3">
    <source>
        <dbReference type="Pfam" id="PF11887"/>
    </source>
</evidence>
<dbReference type="PANTHER" id="PTHR33371">
    <property type="entry name" value="INTERMEMBRANE PHOSPHOLIPID TRANSPORT SYSTEM BINDING PROTEIN MLAD-RELATED"/>
    <property type="match status" value="1"/>
</dbReference>
<sequence>MKRSFLELNPVIVAVVGVTVTALVAAGVFFADELPFGTTAYAAYFSEAAGLKPSDEVAVAGVKVGEVTAVRLEGDQVRVGFRVWDAWIGDGTTASIEIKTLLGQKYLELDPKGNADQDPAAVIPRQRTAAPYDVVAAFDDLAGTVTQIDTGRLAQSFGVLADTFRNAPDEIRATVDGLSGLAKTISSRDEELRQLLAGTAKIGRTLADRDTQFQRLISDGALLLQEVKQRRQAIGALLTGSVALAAQLRGLVADNSTQLGPTLAQLDEVAAVLQRNQQNLGKGLSLLGPYYRLLDNAMGNGRWIDTYLCGLVPATPGRDCAPPGGRGN</sequence>
<protein>
    <submittedName>
        <fullName evidence="4">MCE family protein</fullName>
    </submittedName>
</protein>
<feature type="transmembrane region" description="Helical" evidence="1">
    <location>
        <begin position="12"/>
        <end position="31"/>
    </location>
</feature>
<dbReference type="Pfam" id="PF02470">
    <property type="entry name" value="MlaD"/>
    <property type="match status" value="1"/>
</dbReference>
<keyword evidence="1" id="KW-0812">Transmembrane</keyword>
<feature type="domain" description="Mce/MlaD" evidence="2">
    <location>
        <begin position="38"/>
        <end position="111"/>
    </location>
</feature>
<keyword evidence="5" id="KW-1185">Reference proteome</keyword>
<dbReference type="EMBL" id="JBHLUD010000015">
    <property type="protein sequence ID" value="MFC0547967.1"/>
    <property type="molecule type" value="Genomic_DNA"/>
</dbReference>
<evidence type="ECO:0000256" key="1">
    <source>
        <dbReference type="SAM" id="Phobius"/>
    </source>
</evidence>
<dbReference type="PRINTS" id="PR01782">
    <property type="entry name" value="MCEVIRFACTOR"/>
</dbReference>
<dbReference type="InterPro" id="IPR024516">
    <property type="entry name" value="Mce_C"/>
</dbReference>
<dbReference type="Pfam" id="PF11887">
    <property type="entry name" value="Mce4_CUP1"/>
    <property type="match status" value="1"/>
</dbReference>
<name>A0ABV6N660_9PSEU</name>